<name>A0A378LR66_9GAMM</name>
<dbReference type="Gene3D" id="1.10.3290.10">
    <property type="entry name" value="Fido-like domain"/>
    <property type="match status" value="1"/>
</dbReference>
<sequence>MEAKSTLKNKYVYVLINDFPRLLRTGETIESIADIAFSEDEKILGKRVTVYPDFKSAADASRKLFKKSGMELQRHGQHHKYYHAGIAKIKIDYRSSGEDLTQEEFINGLESITHTNGIIITRAELDAVSHEKQEEEQISYESDAEEERFKTQSILKDILEIPPKLRYLLFVDYELFHHCKENWIDYEFRERRCVKNLFDTTTTILDLYTDPKLKTTLTLELINSLHLQLSKGLVQMEAEGPALKEYRTIYNGFPIFKDTATVEGIIELLVRIQKDNSPEGFMLGSPSKLIFENREEFLDVIENARKNALACAGETSSETSMNIKDFNEEQLEDLARNIYQNIKNGEPVYILTPEPKLAYEYALNAVNTYNEEIKKAMTVQEKIKAIDKLTHELEILHLYYDVNLRTNYLLTNLLLIANGIKWTILYNPNRIDLYSEEQRIREIKKGIFRFEYLMKNQEELLKEYHQLNQGLAKEFRYGNFCFYQPFQRDEKLRLAKKAALRSSDPEGDIEREMKQYDEELKKEQRQVDSIVDEWSETYEEAEESLNNFLSQKSYSQ</sequence>
<reference evidence="3 4" key="1">
    <citation type="submission" date="2018-06" db="EMBL/GenBank/DDBJ databases">
        <authorList>
            <consortium name="Pathogen Informatics"/>
            <person name="Doyle S."/>
        </authorList>
    </citation>
    <scope>NUCLEOTIDE SEQUENCE [LARGE SCALE GENOMIC DNA]</scope>
    <source>
        <strain evidence="3 4">NCTC11532</strain>
    </source>
</reference>
<accession>A0A378LR66</accession>
<dbReference type="OrthoDB" id="5632628at2"/>
<evidence type="ECO:0000313" key="3">
    <source>
        <dbReference type="EMBL" id="STY28338.1"/>
    </source>
</evidence>
<organism evidence="3 4">
    <name type="scientific">Legionella wadsworthii</name>
    <dbReference type="NCBI Taxonomy" id="28088"/>
    <lineage>
        <taxon>Bacteria</taxon>
        <taxon>Pseudomonadati</taxon>
        <taxon>Pseudomonadota</taxon>
        <taxon>Gammaproteobacteria</taxon>
        <taxon>Legionellales</taxon>
        <taxon>Legionellaceae</taxon>
        <taxon>Legionella</taxon>
    </lineage>
</organism>
<keyword evidence="4" id="KW-1185">Reference proteome</keyword>
<evidence type="ECO:0000256" key="1">
    <source>
        <dbReference type="SAM" id="Coils"/>
    </source>
</evidence>
<dbReference type="PROSITE" id="PS51459">
    <property type="entry name" value="FIDO"/>
    <property type="match status" value="1"/>
</dbReference>
<feature type="coiled-coil region" evidence="1">
    <location>
        <begin position="506"/>
        <end position="551"/>
    </location>
</feature>
<dbReference type="RefSeq" id="WP_031562700.1">
    <property type="nucleotide sequence ID" value="NZ_CAAAIS010000002.1"/>
</dbReference>
<keyword evidence="1" id="KW-0175">Coiled coil</keyword>
<protein>
    <submittedName>
        <fullName evidence="3">Ankyrin repeat-containing protein</fullName>
    </submittedName>
</protein>
<evidence type="ECO:0000259" key="2">
    <source>
        <dbReference type="PROSITE" id="PS51459"/>
    </source>
</evidence>
<gene>
    <name evidence="3" type="ORF">NCTC11532_00508</name>
</gene>
<feature type="domain" description="Fido" evidence="2">
    <location>
        <begin position="326"/>
        <end position="455"/>
    </location>
</feature>
<dbReference type="EMBL" id="UGPB01000001">
    <property type="protein sequence ID" value="STY28338.1"/>
    <property type="molecule type" value="Genomic_DNA"/>
</dbReference>
<proteinExistence type="predicted"/>
<dbReference type="InterPro" id="IPR036597">
    <property type="entry name" value="Fido-like_dom_sf"/>
</dbReference>
<dbReference type="SUPFAM" id="SSF140931">
    <property type="entry name" value="Fic-like"/>
    <property type="match status" value="1"/>
</dbReference>
<dbReference type="AlphaFoldDB" id="A0A378LR66"/>
<dbReference type="STRING" id="1122170.GCA_000701265_02169"/>
<dbReference type="InterPro" id="IPR003812">
    <property type="entry name" value="Fido"/>
</dbReference>
<evidence type="ECO:0000313" key="4">
    <source>
        <dbReference type="Proteomes" id="UP000255297"/>
    </source>
</evidence>
<dbReference type="Proteomes" id="UP000255297">
    <property type="component" value="Unassembled WGS sequence"/>
</dbReference>